<reference evidence="7" key="1">
    <citation type="submission" date="2023-06" db="EMBL/GenBank/DDBJ databases">
        <title>A Treasure from Seagulls: Isolation and Description of Aciduricobacillus qingdaonensis gen. nov., sp. nov., a Rare Obligately Uric Acid-utilizing Member in the Family Bacillaceae.</title>
        <authorList>
            <person name="Liu W."/>
            <person name="Wang B."/>
        </authorList>
    </citation>
    <scope>NUCLEOTIDE SEQUENCE</scope>
    <source>
        <strain evidence="7">44XB</strain>
    </source>
</reference>
<proteinExistence type="inferred from homology"/>
<dbReference type="Proteomes" id="UP001180087">
    <property type="component" value="Chromosome"/>
</dbReference>
<dbReference type="PANTHER" id="PTHR11717:SF7">
    <property type="entry name" value="LOW MOLECULAR WEIGHT PHOSPHOTYROSINE PROTEIN PHOSPHATASE"/>
    <property type="match status" value="1"/>
</dbReference>
<gene>
    <name evidence="7" type="ORF">QR721_01940</name>
</gene>
<keyword evidence="4" id="KW-0904">Protein phosphatase</keyword>
<organism evidence="7 8">
    <name type="scientific">Aciduricibacillus chroicocephali</name>
    <dbReference type="NCBI Taxonomy" id="3054939"/>
    <lineage>
        <taxon>Bacteria</taxon>
        <taxon>Bacillati</taxon>
        <taxon>Bacillota</taxon>
        <taxon>Bacilli</taxon>
        <taxon>Bacillales</taxon>
        <taxon>Bacillaceae</taxon>
        <taxon>Aciduricibacillus</taxon>
    </lineage>
</organism>
<evidence type="ECO:0000256" key="3">
    <source>
        <dbReference type="ARBA" id="ARBA00022801"/>
    </source>
</evidence>
<feature type="domain" description="Phosphotyrosine protein phosphatase I" evidence="6">
    <location>
        <begin position="2"/>
        <end position="147"/>
    </location>
</feature>
<dbReference type="PANTHER" id="PTHR11717">
    <property type="entry name" value="LOW MOLECULAR WEIGHT PROTEIN TYROSINE PHOSPHATASE"/>
    <property type="match status" value="1"/>
</dbReference>
<evidence type="ECO:0000256" key="1">
    <source>
        <dbReference type="ARBA" id="ARBA00011063"/>
    </source>
</evidence>
<dbReference type="RefSeq" id="WP_348028649.1">
    <property type="nucleotide sequence ID" value="NZ_CP129113.1"/>
</dbReference>
<accession>A0ABY9KWJ6</accession>
<comment type="similarity">
    <text evidence="1">Belongs to the low molecular weight phosphotyrosine protein phosphatase family.</text>
</comment>
<evidence type="ECO:0000259" key="6">
    <source>
        <dbReference type="SMART" id="SM00226"/>
    </source>
</evidence>
<dbReference type="Gene3D" id="3.40.50.2300">
    <property type="match status" value="1"/>
</dbReference>
<dbReference type="Pfam" id="PF01451">
    <property type="entry name" value="LMWPc"/>
    <property type="match status" value="1"/>
</dbReference>
<dbReference type="InterPro" id="IPR023485">
    <property type="entry name" value="Ptyr_pPase"/>
</dbReference>
<keyword evidence="8" id="KW-1185">Reference proteome</keyword>
<protein>
    <recommendedName>
        <fullName evidence="2">protein-tyrosine-phosphatase</fullName>
        <ecNumber evidence="2">3.1.3.48</ecNumber>
    </recommendedName>
</protein>
<dbReference type="InterPro" id="IPR036196">
    <property type="entry name" value="Ptyr_pPase_sf"/>
</dbReference>
<dbReference type="EC" id="3.1.3.48" evidence="2"/>
<name>A0ABY9KWJ6_9BACI</name>
<evidence type="ECO:0000313" key="8">
    <source>
        <dbReference type="Proteomes" id="UP001180087"/>
    </source>
</evidence>
<dbReference type="SMART" id="SM00226">
    <property type="entry name" value="LMWPc"/>
    <property type="match status" value="1"/>
</dbReference>
<evidence type="ECO:0000313" key="7">
    <source>
        <dbReference type="EMBL" id="WLV25025.1"/>
    </source>
</evidence>
<evidence type="ECO:0000256" key="4">
    <source>
        <dbReference type="ARBA" id="ARBA00022912"/>
    </source>
</evidence>
<dbReference type="InterPro" id="IPR050438">
    <property type="entry name" value="LMW_PTPase"/>
</dbReference>
<comment type="catalytic activity">
    <reaction evidence="5">
        <text>O-phospho-L-tyrosyl-[protein] + H2O = L-tyrosyl-[protein] + phosphate</text>
        <dbReference type="Rhea" id="RHEA:10684"/>
        <dbReference type="Rhea" id="RHEA-COMP:10136"/>
        <dbReference type="Rhea" id="RHEA-COMP:20101"/>
        <dbReference type="ChEBI" id="CHEBI:15377"/>
        <dbReference type="ChEBI" id="CHEBI:43474"/>
        <dbReference type="ChEBI" id="CHEBI:46858"/>
        <dbReference type="ChEBI" id="CHEBI:61978"/>
        <dbReference type="EC" id="3.1.3.48"/>
    </reaction>
</comment>
<evidence type="ECO:0000256" key="2">
    <source>
        <dbReference type="ARBA" id="ARBA00013064"/>
    </source>
</evidence>
<dbReference type="InterPro" id="IPR017867">
    <property type="entry name" value="Tyr_phospatase_low_mol_wt"/>
</dbReference>
<dbReference type="EMBL" id="CP129113">
    <property type="protein sequence ID" value="WLV25025.1"/>
    <property type="molecule type" value="Genomic_DNA"/>
</dbReference>
<dbReference type="GO" id="GO:0004725">
    <property type="term" value="F:protein tyrosine phosphatase activity"/>
    <property type="evidence" value="ECO:0007669"/>
    <property type="project" value="UniProtKB-EC"/>
</dbReference>
<dbReference type="SUPFAM" id="SSF52788">
    <property type="entry name" value="Phosphotyrosine protein phosphatases I"/>
    <property type="match status" value="1"/>
</dbReference>
<dbReference type="CDD" id="cd16343">
    <property type="entry name" value="LMWPTP"/>
    <property type="match status" value="1"/>
</dbReference>
<keyword evidence="3 7" id="KW-0378">Hydrolase</keyword>
<sequence>MVKVVFVCLGNICRSPMAEGIFRDLVKKEGLQEKISVDSAGTSDWHIGEEPHKGTLGIFEKYGISGEGLKARQYVQEDLENFDYIIAMDTSNIENMEAIQGSKSEKLIRLLDLLEEENKDVPDPYFTGDFEETYRLVTAGCRELLNKIKRENNLN</sequence>
<dbReference type="PRINTS" id="PR00719">
    <property type="entry name" value="LMWPTPASE"/>
</dbReference>
<evidence type="ECO:0000256" key="5">
    <source>
        <dbReference type="ARBA" id="ARBA00051722"/>
    </source>
</evidence>